<dbReference type="SUPFAM" id="SSF51658">
    <property type="entry name" value="Xylose isomerase-like"/>
    <property type="match status" value="1"/>
</dbReference>
<dbReference type="Pfam" id="PF03851">
    <property type="entry name" value="UvdE"/>
    <property type="match status" value="1"/>
</dbReference>
<reference evidence="7 8" key="1">
    <citation type="submission" date="2012-06" db="EMBL/GenBank/DDBJ databases">
        <title>Finished chromosome of genome of Microcoleus sp. PCC 7113.</title>
        <authorList>
            <consortium name="US DOE Joint Genome Institute"/>
            <person name="Gugger M."/>
            <person name="Coursin T."/>
            <person name="Rippka R."/>
            <person name="Tandeau De Marsac N."/>
            <person name="Huntemann M."/>
            <person name="Wei C.-L."/>
            <person name="Han J."/>
            <person name="Detter J.C."/>
            <person name="Han C."/>
            <person name="Tapia R."/>
            <person name="Chen A."/>
            <person name="Kyrpides N."/>
            <person name="Mavromatis K."/>
            <person name="Markowitz V."/>
            <person name="Szeto E."/>
            <person name="Ivanova N."/>
            <person name="Pagani I."/>
            <person name="Pati A."/>
            <person name="Goodwin L."/>
            <person name="Nordberg H.P."/>
            <person name="Cantor M.N."/>
            <person name="Hua S.X."/>
            <person name="Woyke T."/>
            <person name="Kerfeld C.A."/>
        </authorList>
    </citation>
    <scope>NUCLEOTIDE SEQUENCE [LARGE SCALE GENOMIC DNA]</scope>
    <source>
        <strain evidence="7 8">PCC 7113</strain>
    </source>
</reference>
<dbReference type="OrthoDB" id="9782576at2"/>
<protein>
    <submittedName>
        <fullName evidence="7">UV-damage endonuclease</fullName>
    </submittedName>
</protein>
<dbReference type="PANTHER" id="PTHR31290">
    <property type="entry name" value="UV-DAMAGE ENDONUCLEASE"/>
    <property type="match status" value="1"/>
</dbReference>
<dbReference type="HOGENOM" id="CLU_017168_0_2_3"/>
<keyword evidence="5" id="KW-0378">Hydrolase</keyword>
<dbReference type="Proteomes" id="UP000010471">
    <property type="component" value="Chromosome"/>
</dbReference>
<keyword evidence="6" id="KW-0234">DNA repair</keyword>
<dbReference type="RefSeq" id="WP_015180802.1">
    <property type="nucleotide sequence ID" value="NC_019738.1"/>
</dbReference>
<dbReference type="AlphaFoldDB" id="K9WA57"/>
<dbReference type="PATRIC" id="fig|1173027.3.peg.799"/>
<evidence type="ECO:0000256" key="5">
    <source>
        <dbReference type="ARBA" id="ARBA00022801"/>
    </source>
</evidence>
<dbReference type="KEGG" id="mic:Mic7113_0727"/>
<dbReference type="InterPro" id="IPR004601">
    <property type="entry name" value="UvdE"/>
</dbReference>
<proteinExistence type="predicted"/>
<keyword evidence="1" id="KW-0540">Nuclease</keyword>
<dbReference type="NCBIfam" id="NF002640">
    <property type="entry name" value="PRK02308.1-4"/>
    <property type="match status" value="1"/>
</dbReference>
<evidence type="ECO:0000256" key="1">
    <source>
        <dbReference type="ARBA" id="ARBA00022722"/>
    </source>
</evidence>
<evidence type="ECO:0000256" key="2">
    <source>
        <dbReference type="ARBA" id="ARBA00022759"/>
    </source>
</evidence>
<dbReference type="GO" id="GO:0016787">
    <property type="term" value="F:hydrolase activity"/>
    <property type="evidence" value="ECO:0007669"/>
    <property type="project" value="UniProtKB-KW"/>
</dbReference>
<accession>K9WA57</accession>
<organism evidence="7 8">
    <name type="scientific">Allocoleopsis franciscana PCC 7113</name>
    <dbReference type="NCBI Taxonomy" id="1173027"/>
    <lineage>
        <taxon>Bacteria</taxon>
        <taxon>Bacillati</taxon>
        <taxon>Cyanobacteriota</taxon>
        <taxon>Cyanophyceae</taxon>
        <taxon>Coleofasciculales</taxon>
        <taxon>Coleofasciculaceae</taxon>
        <taxon>Allocoleopsis</taxon>
        <taxon>Allocoleopsis franciscana</taxon>
    </lineage>
</organism>
<gene>
    <name evidence="7" type="ORF">Mic7113_0727</name>
</gene>
<evidence type="ECO:0000256" key="3">
    <source>
        <dbReference type="ARBA" id="ARBA00022763"/>
    </source>
</evidence>
<evidence type="ECO:0000313" key="8">
    <source>
        <dbReference type="Proteomes" id="UP000010471"/>
    </source>
</evidence>
<evidence type="ECO:0000313" key="7">
    <source>
        <dbReference type="EMBL" id="AFZ16639.1"/>
    </source>
</evidence>
<keyword evidence="8" id="KW-1185">Reference proteome</keyword>
<keyword evidence="3" id="KW-0227">DNA damage</keyword>
<dbReference type="GO" id="GO:0004519">
    <property type="term" value="F:endonuclease activity"/>
    <property type="evidence" value="ECO:0007669"/>
    <property type="project" value="UniProtKB-KW"/>
</dbReference>
<name>K9WA57_9CYAN</name>
<dbReference type="Gene3D" id="3.20.20.150">
    <property type="entry name" value="Divalent-metal-dependent TIM barrel enzymes"/>
    <property type="match status" value="1"/>
</dbReference>
<dbReference type="GO" id="GO:0006289">
    <property type="term" value="P:nucleotide-excision repair"/>
    <property type="evidence" value="ECO:0007669"/>
    <property type="project" value="InterPro"/>
</dbReference>
<dbReference type="GO" id="GO:0009411">
    <property type="term" value="P:response to UV"/>
    <property type="evidence" value="ECO:0007669"/>
    <property type="project" value="InterPro"/>
</dbReference>
<dbReference type="NCBIfam" id="TIGR00629">
    <property type="entry name" value="uvde"/>
    <property type="match status" value="1"/>
</dbReference>
<dbReference type="PANTHER" id="PTHR31290:SF5">
    <property type="entry name" value="UV-DAMAGE ENDONUCLEASE"/>
    <property type="match status" value="1"/>
</dbReference>
<keyword evidence="2 7" id="KW-0255">Endonuclease</keyword>
<dbReference type="STRING" id="1173027.Mic7113_0727"/>
<dbReference type="eggNOG" id="COG4294">
    <property type="taxonomic scope" value="Bacteria"/>
</dbReference>
<dbReference type="EMBL" id="CP003630">
    <property type="protein sequence ID" value="AFZ16639.1"/>
    <property type="molecule type" value="Genomic_DNA"/>
</dbReference>
<dbReference type="InterPro" id="IPR036237">
    <property type="entry name" value="Xyl_isomerase-like_sf"/>
</dbReference>
<evidence type="ECO:0000256" key="6">
    <source>
        <dbReference type="ARBA" id="ARBA00023204"/>
    </source>
</evidence>
<sequence>MSSTSIIPQLGLVCITVSKEVRYSTVTRKRLLQLSETEQAEILRNLYAKNLQSLNQAIDFCLNHELRLYRITSSLFPFADTELGEKILNELNAELLQTGQRALTAGIRIVVHPDQFVVLSSDKPEVVANSIKILQMHAMIMDKLGQPRSPWATIEIHGGKSDRSSTLVQVIRNLPEAIRSRLALENDEYAYSAEEILAVCRQAGVPMVFDAHHHVIHEGLDSYDHPSVAQMLHSARSTWSMPEWQMVHISNGREAFNDRNHSDLITVMPTSYRHAPWIEIEAKHKEDAIAKLRQEWLPTLTPVLQPMN</sequence>
<keyword evidence="4" id="KW-0228">DNA excision</keyword>
<evidence type="ECO:0000256" key="4">
    <source>
        <dbReference type="ARBA" id="ARBA00022769"/>
    </source>
</evidence>